<evidence type="ECO:0000256" key="5">
    <source>
        <dbReference type="ARBA" id="ARBA00023065"/>
    </source>
</evidence>
<keyword evidence="5" id="KW-0406">Ion transport</keyword>
<evidence type="ECO:0000256" key="3">
    <source>
        <dbReference type="ARBA" id="ARBA00022692"/>
    </source>
</evidence>
<reference evidence="11" key="1">
    <citation type="submission" date="2022-11" db="EMBL/GenBank/DDBJ databases">
        <title>Centuries of genome instability and evolution in soft-shell clam transmissible cancer (bioRxiv).</title>
        <authorList>
            <person name="Hart S.F.M."/>
            <person name="Yonemitsu M.A."/>
            <person name="Giersch R.M."/>
            <person name="Beal B.F."/>
            <person name="Arriagada G."/>
            <person name="Davis B.W."/>
            <person name="Ostrander E.A."/>
            <person name="Goff S.P."/>
            <person name="Metzger M.J."/>
        </authorList>
    </citation>
    <scope>NUCLEOTIDE SEQUENCE</scope>
    <source>
        <strain evidence="11">MELC-2E11</strain>
        <tissue evidence="11">Siphon/mantle</tissue>
    </source>
</reference>
<evidence type="ECO:0000259" key="9">
    <source>
        <dbReference type="Pfam" id="PF18139"/>
    </source>
</evidence>
<sequence>MNCIVDAESVPKILLVLAGDSDTLETIHQAIENNTPIIVVKNSGGVADILAYAYLNAEEMEIEETDPAGKKHNKICRYLEESVKQTVADMIKEEFGENDTVMQRKCACVIDYELISVYDMEGPGSVKDIDIFQVLTKGNTYQVKDQLKLALCWNRIDVARSVIINNGNKLPTKELYQVMISAILQNRVDFVKLFIHNGMDLRTDLTDQEIQRYEFIRIDKNVQFLFIWSILMKYQDMAKLCWTEGKLLLCLLCPFLAHNLLDFTERHVSSEKNNTSEDWTTKKLSVVFGRAYYFFNAPVIIFLNNLCSYLVFLSLYTYILVFSFDTQVSLEEIILIVWVFAFATEEVRQVKLTVRTTLHYG</sequence>
<dbReference type="InterPro" id="IPR057366">
    <property type="entry name" value="TRPM-like"/>
</dbReference>
<dbReference type="PANTHER" id="PTHR13800">
    <property type="entry name" value="TRANSIENT RECEPTOR POTENTIAL CATION CHANNEL, SUBFAMILY M, MEMBER 6"/>
    <property type="match status" value="1"/>
</dbReference>
<keyword evidence="4 8" id="KW-1133">Transmembrane helix</keyword>
<evidence type="ECO:0000256" key="7">
    <source>
        <dbReference type="ARBA" id="ARBA00023303"/>
    </source>
</evidence>
<keyword evidence="2" id="KW-0813">Transport</keyword>
<evidence type="ECO:0000256" key="8">
    <source>
        <dbReference type="SAM" id="Phobius"/>
    </source>
</evidence>
<keyword evidence="6 8" id="KW-0472">Membrane</keyword>
<dbReference type="Proteomes" id="UP001164746">
    <property type="component" value="Chromosome 7"/>
</dbReference>
<keyword evidence="3 8" id="KW-0812">Transmembrane</keyword>
<evidence type="ECO:0000313" key="11">
    <source>
        <dbReference type="EMBL" id="WAR10559.1"/>
    </source>
</evidence>
<protein>
    <submittedName>
        <fullName evidence="11">TMP2L-like protein</fullName>
    </submittedName>
</protein>
<dbReference type="PANTHER" id="PTHR13800:SF12">
    <property type="entry name" value="TRANSIENT RECEPTOR POTENTIAL CATION CHANNEL SUBFAMILY M MEMBER-LIKE 2"/>
    <property type="match status" value="1"/>
</dbReference>
<dbReference type="EMBL" id="CP111018">
    <property type="protein sequence ID" value="WAR10559.1"/>
    <property type="molecule type" value="Genomic_DNA"/>
</dbReference>
<evidence type="ECO:0000256" key="4">
    <source>
        <dbReference type="ARBA" id="ARBA00022989"/>
    </source>
</evidence>
<feature type="transmembrane region" description="Helical" evidence="8">
    <location>
        <begin position="318"/>
        <end position="343"/>
    </location>
</feature>
<gene>
    <name evidence="11" type="ORF">MAR_035635</name>
</gene>
<evidence type="ECO:0000259" key="10">
    <source>
        <dbReference type="Pfam" id="PF25508"/>
    </source>
</evidence>
<dbReference type="Pfam" id="PF18139">
    <property type="entry name" value="LSDAT_euk"/>
    <property type="match status" value="1"/>
</dbReference>
<feature type="domain" description="TRPM SLOG" evidence="9">
    <location>
        <begin position="7"/>
        <end position="65"/>
    </location>
</feature>
<dbReference type="InterPro" id="IPR041491">
    <property type="entry name" value="TRPM_SLOG"/>
</dbReference>
<keyword evidence="12" id="KW-1185">Reference proteome</keyword>
<comment type="subcellular location">
    <subcellularLocation>
        <location evidence="1">Membrane</location>
        <topology evidence="1">Multi-pass membrane protein</topology>
    </subcellularLocation>
</comment>
<keyword evidence="7" id="KW-0407">Ion channel</keyword>
<proteinExistence type="predicted"/>
<dbReference type="InterPro" id="IPR050927">
    <property type="entry name" value="TRPM"/>
</dbReference>
<feature type="domain" description="TRPM-like" evidence="10">
    <location>
        <begin position="164"/>
        <end position="211"/>
    </location>
</feature>
<feature type="transmembrane region" description="Helical" evidence="8">
    <location>
        <begin position="291"/>
        <end position="312"/>
    </location>
</feature>
<evidence type="ECO:0000256" key="1">
    <source>
        <dbReference type="ARBA" id="ARBA00004141"/>
    </source>
</evidence>
<evidence type="ECO:0000256" key="2">
    <source>
        <dbReference type="ARBA" id="ARBA00022448"/>
    </source>
</evidence>
<evidence type="ECO:0000256" key="6">
    <source>
        <dbReference type="ARBA" id="ARBA00023136"/>
    </source>
</evidence>
<evidence type="ECO:0000313" key="12">
    <source>
        <dbReference type="Proteomes" id="UP001164746"/>
    </source>
</evidence>
<dbReference type="Pfam" id="PF25508">
    <property type="entry name" value="TRPM2"/>
    <property type="match status" value="1"/>
</dbReference>
<accession>A0ABY7EN92</accession>
<name>A0ABY7EN92_MYAAR</name>
<organism evidence="11 12">
    <name type="scientific">Mya arenaria</name>
    <name type="common">Soft-shell clam</name>
    <dbReference type="NCBI Taxonomy" id="6604"/>
    <lineage>
        <taxon>Eukaryota</taxon>
        <taxon>Metazoa</taxon>
        <taxon>Spiralia</taxon>
        <taxon>Lophotrochozoa</taxon>
        <taxon>Mollusca</taxon>
        <taxon>Bivalvia</taxon>
        <taxon>Autobranchia</taxon>
        <taxon>Heteroconchia</taxon>
        <taxon>Euheterodonta</taxon>
        <taxon>Imparidentia</taxon>
        <taxon>Neoheterodontei</taxon>
        <taxon>Myida</taxon>
        <taxon>Myoidea</taxon>
        <taxon>Myidae</taxon>
        <taxon>Mya</taxon>
    </lineage>
</organism>